<dbReference type="RefSeq" id="WP_048341743.1">
    <property type="nucleotide sequence ID" value="NZ_BJLQ01000006.1"/>
</dbReference>
<evidence type="ECO:0000313" key="3">
    <source>
        <dbReference type="Proteomes" id="UP000320461"/>
    </source>
</evidence>
<proteinExistence type="predicted"/>
<evidence type="ECO:0000313" key="2">
    <source>
        <dbReference type="EMBL" id="GEA83658.1"/>
    </source>
</evidence>
<dbReference type="EMBL" id="BJLQ01000006">
    <property type="protein sequence ID" value="GEA83658.1"/>
    <property type="molecule type" value="Genomic_DNA"/>
</dbReference>
<name>A0A4Y3KL53_9CELL</name>
<dbReference type="OrthoDB" id="4829348at2"/>
<sequence>MGLDLLLAVPFAAFAVWCLASAIGPRGRRATTGGSPARRATLSARDGRPGLDLLVPDVDTVVEGARMLAADLGGGALTIEALGPLQLSQDPLQAPGGLPVAEDRARSSARDPWGEPDGAGPAVVEQVVTAAGPMWRRTVRTALATTVTDLHVDHGGWAFVVRLVGGSDHEPLLAAAERVLTSWRWHDQVPARRPAS</sequence>
<dbReference type="Proteomes" id="UP000320461">
    <property type="component" value="Unassembled WGS sequence"/>
</dbReference>
<accession>A0A4Y3KL53</accession>
<protein>
    <submittedName>
        <fullName evidence="2">Uncharacterized protein</fullName>
    </submittedName>
</protein>
<feature type="compositionally biased region" description="Basic and acidic residues" evidence="1">
    <location>
        <begin position="101"/>
        <end position="113"/>
    </location>
</feature>
<organism evidence="2 3">
    <name type="scientific">Cellulomonas gelida</name>
    <dbReference type="NCBI Taxonomy" id="1712"/>
    <lineage>
        <taxon>Bacteria</taxon>
        <taxon>Bacillati</taxon>
        <taxon>Actinomycetota</taxon>
        <taxon>Actinomycetes</taxon>
        <taxon>Micrococcales</taxon>
        <taxon>Cellulomonadaceae</taxon>
        <taxon>Cellulomonas</taxon>
    </lineage>
</organism>
<gene>
    <name evidence="2" type="ORF">CGE01nite_09090</name>
</gene>
<keyword evidence="3" id="KW-1185">Reference proteome</keyword>
<evidence type="ECO:0000256" key="1">
    <source>
        <dbReference type="SAM" id="MobiDB-lite"/>
    </source>
</evidence>
<feature type="region of interest" description="Disordered" evidence="1">
    <location>
        <begin position="92"/>
        <end position="120"/>
    </location>
</feature>
<comment type="caution">
    <text evidence="2">The sequence shown here is derived from an EMBL/GenBank/DDBJ whole genome shotgun (WGS) entry which is preliminary data.</text>
</comment>
<dbReference type="AlphaFoldDB" id="A0A4Y3KL53"/>
<reference evidence="2 3" key="1">
    <citation type="submission" date="2019-06" db="EMBL/GenBank/DDBJ databases">
        <title>Whole genome shotgun sequence of Cellulomonas gelida NBRC 3748.</title>
        <authorList>
            <person name="Hosoyama A."/>
            <person name="Uohara A."/>
            <person name="Ohji S."/>
            <person name="Ichikawa N."/>
        </authorList>
    </citation>
    <scope>NUCLEOTIDE SEQUENCE [LARGE SCALE GENOMIC DNA]</scope>
    <source>
        <strain evidence="2 3">NBRC 3748</strain>
    </source>
</reference>